<keyword evidence="11" id="KW-1185">Reference proteome</keyword>
<keyword evidence="5 7" id="KW-0472">Membrane</keyword>
<dbReference type="Proteomes" id="UP000198858">
    <property type="component" value="Chromosome I"/>
</dbReference>
<evidence type="ECO:0000313" key="11">
    <source>
        <dbReference type="Proteomes" id="UP000198858"/>
    </source>
</evidence>
<name>A0A1H1Q4K3_9FLAO</name>
<dbReference type="PANTHER" id="PTHR40980">
    <property type="entry name" value="PLUG DOMAIN-CONTAINING PROTEIN"/>
    <property type="match status" value="1"/>
</dbReference>
<dbReference type="Pfam" id="PF13715">
    <property type="entry name" value="CarbopepD_reg_2"/>
    <property type="match status" value="1"/>
</dbReference>
<dbReference type="EMBL" id="LT629745">
    <property type="protein sequence ID" value="SDS18263.1"/>
    <property type="molecule type" value="Genomic_DNA"/>
</dbReference>
<feature type="signal peptide" evidence="8">
    <location>
        <begin position="1"/>
        <end position="18"/>
    </location>
</feature>
<keyword evidence="10" id="KW-0675">Receptor</keyword>
<feature type="domain" description="Outer membrane protein beta-barrel" evidence="9">
    <location>
        <begin position="367"/>
        <end position="760"/>
    </location>
</feature>
<evidence type="ECO:0000256" key="8">
    <source>
        <dbReference type="SAM" id="SignalP"/>
    </source>
</evidence>
<dbReference type="Gene3D" id="2.60.40.1120">
    <property type="entry name" value="Carboxypeptidase-like, regulatory domain"/>
    <property type="match status" value="1"/>
</dbReference>
<dbReference type="GO" id="GO:0009279">
    <property type="term" value="C:cell outer membrane"/>
    <property type="evidence" value="ECO:0007669"/>
    <property type="project" value="UniProtKB-SubCell"/>
</dbReference>
<gene>
    <name evidence="10" type="ORF">SAMN04488552_2372</name>
</gene>
<dbReference type="PROSITE" id="PS52016">
    <property type="entry name" value="TONB_DEPENDENT_REC_3"/>
    <property type="match status" value="1"/>
</dbReference>
<keyword evidence="4 7" id="KW-0812">Transmembrane</keyword>
<dbReference type="InterPro" id="IPR039426">
    <property type="entry name" value="TonB-dep_rcpt-like"/>
</dbReference>
<dbReference type="SUPFAM" id="SSF49464">
    <property type="entry name" value="Carboxypeptidase regulatory domain-like"/>
    <property type="match status" value="1"/>
</dbReference>
<dbReference type="SUPFAM" id="SSF56935">
    <property type="entry name" value="Porins"/>
    <property type="match status" value="1"/>
</dbReference>
<keyword evidence="3 7" id="KW-1134">Transmembrane beta strand</keyword>
<comment type="similarity">
    <text evidence="7">Belongs to the TonB-dependent receptor family.</text>
</comment>
<keyword evidence="8" id="KW-0732">Signal</keyword>
<sequence length="786" mass="89042">MKHLFLSFLLFTSAISMANTDPVGKITGSVIDGEFNEPIPYATIIINDMEGNLVTGITSSDDGTFKIDNIKSGDYIFKVQFIGYKTYSKDIHIDRNKTNIKIGTIKLEPDVAMLDETVVIAERTTIEQRVDRKVINVGKDLMTTGASASEIMVNIPSVNVDQDGNISLRGNSNVRILVDGKPTNLDPAQLLKQIPSTSIKSIELITNPSAKYNPEGMSGIINIVLHKNANQGFNGNLNTGLTVGKNTRFNGTLDMNYRTGKFNFYSNVGTNFGPRENGGTILLPEQNIEQQFKVDNQRENYLFKVGVDFYLNDNNTFSFYTNQNMFDGGPDGYISVRDGNDTSMDVTQLLYMNMDNSNSAYNFLFDHDFNKEGHDIQFELDYNDFVEEENTNIDFTDTALDLIPYNDLVEESRENFTGNIDYVNPLSEVSKLELGAEVRLLDTDNDYKTTNPDFKDSQYQYNRDIYSFYTTFGQTFEKWSYQLGARLEQFNVDAVYNGALVYEDDYFTVYPSGFVSYNPGEKNSYQLSYSRRVDRPGFGQVNPIREVASPRLTVAGNPELRPQFTNSLELNYTRKLGKKGSLTSGVFYRRTQDEINQVFNTREDEPGSIFLTFANFDSNDSYGAEFSLNYKLTDWWSSNTGLELYGQNLKGVAGNEFIEIDNKAFTFRTNHNLKATESLTFSLFGFYRSASQDLQLNVKPMYFMNLGARYSFLEDNKATLSLNFNDVFDTQEFRIEDGRPFEQKGRFKGETQTVYLGFSYRFGGGKNRAVKRKSRDNDESGGGGVF</sequence>
<accession>A0A1H1Q4K3</accession>
<dbReference type="STRING" id="1250231.SAMN04488552_2372"/>
<protein>
    <submittedName>
        <fullName evidence="10">Outer membrane receptor proteins, mostly Fe transport</fullName>
    </submittedName>
</protein>
<reference evidence="10 11" key="1">
    <citation type="submission" date="2016-10" db="EMBL/GenBank/DDBJ databases">
        <authorList>
            <person name="Varghese N."/>
            <person name="Submissions S."/>
        </authorList>
    </citation>
    <scope>NUCLEOTIDE SEQUENCE [LARGE SCALE GENOMIC DNA]</scope>
    <source>
        <strain evidence="10 11">Mar_2010_102</strain>
    </source>
</reference>
<keyword evidence="6 7" id="KW-0998">Cell outer membrane</keyword>
<evidence type="ECO:0000313" key="10">
    <source>
        <dbReference type="EMBL" id="SDS18263.1"/>
    </source>
</evidence>
<evidence type="ECO:0000256" key="3">
    <source>
        <dbReference type="ARBA" id="ARBA00022452"/>
    </source>
</evidence>
<evidence type="ECO:0000256" key="2">
    <source>
        <dbReference type="ARBA" id="ARBA00022448"/>
    </source>
</evidence>
<dbReference type="InterPro" id="IPR036942">
    <property type="entry name" value="Beta-barrel_TonB_sf"/>
</dbReference>
<organism evidence="10 11">
    <name type="scientific">Christiangramia echinicola</name>
    <dbReference type="NCBI Taxonomy" id="279359"/>
    <lineage>
        <taxon>Bacteria</taxon>
        <taxon>Pseudomonadati</taxon>
        <taxon>Bacteroidota</taxon>
        <taxon>Flavobacteriia</taxon>
        <taxon>Flavobacteriales</taxon>
        <taxon>Flavobacteriaceae</taxon>
        <taxon>Christiangramia</taxon>
    </lineage>
</organism>
<dbReference type="AlphaFoldDB" id="A0A1H1Q4K3"/>
<feature type="chain" id="PRO_5009257230" evidence="8">
    <location>
        <begin position="19"/>
        <end position="786"/>
    </location>
</feature>
<dbReference type="Gene3D" id="2.40.170.20">
    <property type="entry name" value="TonB-dependent receptor, beta-barrel domain"/>
    <property type="match status" value="1"/>
</dbReference>
<dbReference type="InterPro" id="IPR041700">
    <property type="entry name" value="OMP_b-brl_3"/>
</dbReference>
<proteinExistence type="inferred from homology"/>
<evidence type="ECO:0000259" key="9">
    <source>
        <dbReference type="Pfam" id="PF14905"/>
    </source>
</evidence>
<dbReference type="InterPro" id="IPR008969">
    <property type="entry name" value="CarboxyPept-like_regulatory"/>
</dbReference>
<comment type="subcellular location">
    <subcellularLocation>
        <location evidence="1 7">Cell outer membrane</location>
        <topology evidence="1 7">Multi-pass membrane protein</topology>
    </subcellularLocation>
</comment>
<evidence type="ECO:0000256" key="7">
    <source>
        <dbReference type="PROSITE-ProRule" id="PRU01360"/>
    </source>
</evidence>
<dbReference type="InterPro" id="IPR037066">
    <property type="entry name" value="Plug_dom_sf"/>
</dbReference>
<evidence type="ECO:0000256" key="4">
    <source>
        <dbReference type="ARBA" id="ARBA00022692"/>
    </source>
</evidence>
<dbReference type="RefSeq" id="WP_172822402.1">
    <property type="nucleotide sequence ID" value="NZ_LT629745.1"/>
</dbReference>
<dbReference type="Gene3D" id="2.170.130.10">
    <property type="entry name" value="TonB-dependent receptor, plug domain"/>
    <property type="match status" value="1"/>
</dbReference>
<evidence type="ECO:0000256" key="6">
    <source>
        <dbReference type="ARBA" id="ARBA00023237"/>
    </source>
</evidence>
<dbReference type="PANTHER" id="PTHR40980:SF4">
    <property type="entry name" value="TONB-DEPENDENT RECEPTOR-LIKE BETA-BARREL DOMAIN-CONTAINING PROTEIN"/>
    <property type="match status" value="1"/>
</dbReference>
<keyword evidence="2 7" id="KW-0813">Transport</keyword>
<evidence type="ECO:0000256" key="1">
    <source>
        <dbReference type="ARBA" id="ARBA00004571"/>
    </source>
</evidence>
<evidence type="ECO:0000256" key="5">
    <source>
        <dbReference type="ARBA" id="ARBA00023136"/>
    </source>
</evidence>
<dbReference type="Pfam" id="PF14905">
    <property type="entry name" value="OMP_b-brl_3"/>
    <property type="match status" value="1"/>
</dbReference>